<gene>
    <name evidence="3" type="ORF">OB236_30600</name>
</gene>
<dbReference type="PRINTS" id="PR00080">
    <property type="entry name" value="SDRFAMILY"/>
</dbReference>
<organism evidence="3 4">
    <name type="scientific">Paenibacillus baimaensis</name>
    <dbReference type="NCBI Taxonomy" id="2982185"/>
    <lineage>
        <taxon>Bacteria</taxon>
        <taxon>Bacillati</taxon>
        <taxon>Bacillota</taxon>
        <taxon>Bacilli</taxon>
        <taxon>Bacillales</taxon>
        <taxon>Paenibacillaceae</taxon>
        <taxon>Paenibacillus</taxon>
    </lineage>
</organism>
<dbReference type="Gene3D" id="3.40.50.720">
    <property type="entry name" value="NAD(P)-binding Rossmann-like Domain"/>
    <property type="match status" value="1"/>
</dbReference>
<dbReference type="SUPFAM" id="SSF51735">
    <property type="entry name" value="NAD(P)-binding Rossmann-fold domains"/>
    <property type="match status" value="1"/>
</dbReference>
<dbReference type="RefSeq" id="WP_076233048.1">
    <property type="nucleotide sequence ID" value="NZ_JAOQIO010000103.1"/>
</dbReference>
<protein>
    <submittedName>
        <fullName evidence="3">SDR family oxidoreductase</fullName>
    </submittedName>
</protein>
<dbReference type="EMBL" id="JAOQIO010000103">
    <property type="protein sequence ID" value="MCU6796484.1"/>
    <property type="molecule type" value="Genomic_DNA"/>
</dbReference>
<dbReference type="InterPro" id="IPR020904">
    <property type="entry name" value="Sc_DH/Rdtase_CS"/>
</dbReference>
<comment type="caution">
    <text evidence="3">The sequence shown here is derived from an EMBL/GenBank/DDBJ whole genome shotgun (WGS) entry which is preliminary data.</text>
</comment>
<sequence>MITWNFEKQVVVITGGTSGLGYALTESFIQSGAKVYSCGMNDANLIQARETLSQTYKHDSFDVSSVDVRDTARLKEWLQMIEREAQRIDVLINAAGVCSTVAAADVDNELWDLMMDVNVKGTFFACQAAAEYMKKRGYGRIVNVSSISAYNGGTLVSPPYGASKAGVVALTKSFAALYSRYGISVNAVSPGPFKTDMIADFTPQGVAGMISKTPDGRLGEIADVVQSILFLSDASASHITGATLDINGGLYMR</sequence>
<dbReference type="PANTHER" id="PTHR42760:SF115">
    <property type="entry name" value="3-OXOACYL-[ACYL-CARRIER-PROTEIN] REDUCTASE FABG"/>
    <property type="match status" value="1"/>
</dbReference>
<evidence type="ECO:0000313" key="3">
    <source>
        <dbReference type="EMBL" id="MCU6796484.1"/>
    </source>
</evidence>
<evidence type="ECO:0000313" key="4">
    <source>
        <dbReference type="Proteomes" id="UP001652445"/>
    </source>
</evidence>
<dbReference type="CDD" id="cd05233">
    <property type="entry name" value="SDR_c"/>
    <property type="match status" value="1"/>
</dbReference>
<dbReference type="Proteomes" id="UP001652445">
    <property type="component" value="Unassembled WGS sequence"/>
</dbReference>
<evidence type="ECO:0000256" key="1">
    <source>
        <dbReference type="ARBA" id="ARBA00006484"/>
    </source>
</evidence>
<dbReference type="PROSITE" id="PS00061">
    <property type="entry name" value="ADH_SHORT"/>
    <property type="match status" value="1"/>
</dbReference>
<dbReference type="InterPro" id="IPR002347">
    <property type="entry name" value="SDR_fam"/>
</dbReference>
<keyword evidence="2" id="KW-0560">Oxidoreductase</keyword>
<dbReference type="PRINTS" id="PR00081">
    <property type="entry name" value="GDHRDH"/>
</dbReference>
<dbReference type="InterPro" id="IPR036291">
    <property type="entry name" value="NAD(P)-bd_dom_sf"/>
</dbReference>
<dbReference type="PANTHER" id="PTHR42760">
    <property type="entry name" value="SHORT-CHAIN DEHYDROGENASES/REDUCTASES FAMILY MEMBER"/>
    <property type="match status" value="1"/>
</dbReference>
<name>A0ABT2UPA1_9BACL</name>
<evidence type="ECO:0000256" key="2">
    <source>
        <dbReference type="ARBA" id="ARBA00023002"/>
    </source>
</evidence>
<reference evidence="3 4" key="1">
    <citation type="submission" date="2022-09" db="EMBL/GenBank/DDBJ databases">
        <authorList>
            <person name="Han X.L."/>
            <person name="Wang Q."/>
            <person name="Lu T."/>
        </authorList>
    </citation>
    <scope>NUCLEOTIDE SEQUENCE [LARGE SCALE GENOMIC DNA]</scope>
    <source>
        <strain evidence="3 4">WQ 127069</strain>
    </source>
</reference>
<accession>A0ABT2UPA1</accession>
<proteinExistence type="inferred from homology"/>
<dbReference type="Pfam" id="PF13561">
    <property type="entry name" value="adh_short_C2"/>
    <property type="match status" value="1"/>
</dbReference>
<keyword evidence="4" id="KW-1185">Reference proteome</keyword>
<comment type="similarity">
    <text evidence="1">Belongs to the short-chain dehydrogenases/reductases (SDR) family.</text>
</comment>